<dbReference type="AlphaFoldDB" id="A0A074L7D1"/>
<organism evidence="9 10">
    <name type="scientific">Anditalea andensis</name>
    <dbReference type="NCBI Taxonomy" id="1048983"/>
    <lineage>
        <taxon>Bacteria</taxon>
        <taxon>Pseudomonadati</taxon>
        <taxon>Bacteroidota</taxon>
        <taxon>Cytophagia</taxon>
        <taxon>Cytophagales</taxon>
        <taxon>Cytophagaceae</taxon>
        <taxon>Anditalea</taxon>
    </lineage>
</organism>
<name>A0A074L7D1_9BACT</name>
<dbReference type="STRING" id="1048983.EL17_22290"/>
<evidence type="ECO:0000256" key="7">
    <source>
        <dbReference type="ARBA" id="ARBA00048768"/>
    </source>
</evidence>
<evidence type="ECO:0000256" key="6">
    <source>
        <dbReference type="ARBA" id="ARBA00029677"/>
    </source>
</evidence>
<dbReference type="RefSeq" id="WP_035068651.1">
    <property type="nucleotide sequence ID" value="NZ_JMIH01000004.1"/>
</dbReference>
<keyword evidence="5" id="KW-0378">Hydrolase</keyword>
<feature type="domain" description="Protein N-terminal glutamine amidohydrolase alpha beta roll" evidence="8">
    <location>
        <begin position="8"/>
        <end position="151"/>
    </location>
</feature>
<dbReference type="PANTHER" id="PTHR13035:SF0">
    <property type="entry name" value="PROTEIN N-TERMINAL GLUTAMINE AMIDOHYDROLASE"/>
    <property type="match status" value="1"/>
</dbReference>
<reference evidence="9 10" key="1">
    <citation type="submission" date="2014-04" db="EMBL/GenBank/DDBJ databases">
        <title>Characterization and application of a salt tolerant electro-active bacterium.</title>
        <authorList>
            <person name="Yang L."/>
            <person name="Wei S."/>
            <person name="Tay Q.X.M."/>
        </authorList>
    </citation>
    <scope>NUCLEOTIDE SEQUENCE [LARGE SCALE GENOMIC DNA]</scope>
    <source>
        <strain evidence="9 10">LY1</strain>
    </source>
</reference>
<dbReference type="OrthoDB" id="823442at2"/>
<accession>A0A074L7D1</accession>
<comment type="similarity">
    <text evidence="1">Belongs to the NTAQ1 family.</text>
</comment>
<dbReference type="GO" id="GO:0070773">
    <property type="term" value="F:protein-N-terminal glutamine amidohydrolase activity"/>
    <property type="evidence" value="ECO:0007669"/>
    <property type="project" value="UniProtKB-EC"/>
</dbReference>
<dbReference type="InterPro" id="IPR037132">
    <property type="entry name" value="N_Gln_amidohydro_ab_roll_sf"/>
</dbReference>
<evidence type="ECO:0000259" key="8">
    <source>
        <dbReference type="Pfam" id="PF09764"/>
    </source>
</evidence>
<evidence type="ECO:0000256" key="1">
    <source>
        <dbReference type="ARBA" id="ARBA00008985"/>
    </source>
</evidence>
<dbReference type="InterPro" id="IPR023128">
    <property type="entry name" value="Prot_N_Gln_amidohydro_ab_roll"/>
</dbReference>
<comment type="subunit">
    <text evidence="2">Monomer.</text>
</comment>
<evidence type="ECO:0000256" key="4">
    <source>
        <dbReference type="ARBA" id="ARBA00021247"/>
    </source>
</evidence>
<proteinExistence type="inferred from homology"/>
<dbReference type="Gene3D" id="3.10.620.10">
    <property type="entry name" value="Protein N-terminal glutamine amidohydrolase, alpha beta roll"/>
    <property type="match status" value="1"/>
</dbReference>
<keyword evidence="10" id="KW-1185">Reference proteome</keyword>
<evidence type="ECO:0000256" key="3">
    <source>
        <dbReference type="ARBA" id="ARBA00012718"/>
    </source>
</evidence>
<dbReference type="eggNOG" id="ENOG50338UR">
    <property type="taxonomic scope" value="Bacteria"/>
</dbReference>
<protein>
    <recommendedName>
        <fullName evidence="4">Protein N-terminal glutamine amidohydrolase</fullName>
        <ecNumber evidence="3">3.5.1.122</ecNumber>
    </recommendedName>
    <alternativeName>
        <fullName evidence="6">Protein NH2-terminal glutamine deamidase</fullName>
    </alternativeName>
</protein>
<comment type="catalytic activity">
    <reaction evidence="7">
        <text>N-terminal L-glutaminyl-[protein] + H2O = N-terminal L-glutamyl-[protein] + NH4(+)</text>
        <dbReference type="Rhea" id="RHEA:50680"/>
        <dbReference type="Rhea" id="RHEA-COMP:12668"/>
        <dbReference type="Rhea" id="RHEA-COMP:12777"/>
        <dbReference type="ChEBI" id="CHEBI:15377"/>
        <dbReference type="ChEBI" id="CHEBI:28938"/>
        <dbReference type="ChEBI" id="CHEBI:64721"/>
        <dbReference type="ChEBI" id="CHEBI:64722"/>
        <dbReference type="EC" id="3.5.1.122"/>
    </reaction>
</comment>
<dbReference type="EC" id="3.5.1.122" evidence="3"/>
<dbReference type="EMBL" id="JMIH01000004">
    <property type="protein sequence ID" value="KEO75758.1"/>
    <property type="molecule type" value="Genomic_DNA"/>
</dbReference>
<comment type="caution">
    <text evidence="9">The sequence shown here is derived from an EMBL/GenBank/DDBJ whole genome shotgun (WGS) entry which is preliminary data.</text>
</comment>
<dbReference type="Proteomes" id="UP000027821">
    <property type="component" value="Unassembled WGS sequence"/>
</dbReference>
<dbReference type="GO" id="GO:0008418">
    <property type="term" value="F:protein-N-terminal asparagine amidohydrolase activity"/>
    <property type="evidence" value="ECO:0007669"/>
    <property type="project" value="InterPro"/>
</dbReference>
<evidence type="ECO:0000313" key="10">
    <source>
        <dbReference type="Proteomes" id="UP000027821"/>
    </source>
</evidence>
<dbReference type="Pfam" id="PF09764">
    <property type="entry name" value="Nt_Gln_amidase"/>
    <property type="match status" value="1"/>
</dbReference>
<dbReference type="InterPro" id="IPR039733">
    <property type="entry name" value="NTAQ1"/>
</dbReference>
<evidence type="ECO:0000313" key="9">
    <source>
        <dbReference type="EMBL" id="KEO75758.1"/>
    </source>
</evidence>
<gene>
    <name evidence="9" type="ORF">EL17_22290</name>
</gene>
<dbReference type="PANTHER" id="PTHR13035">
    <property type="entry name" value="PROTEIN N-TERMINAL GLUTAMINE AMIDOHYDROLASE"/>
    <property type="match status" value="1"/>
</dbReference>
<evidence type="ECO:0000256" key="5">
    <source>
        <dbReference type="ARBA" id="ARBA00022801"/>
    </source>
</evidence>
<dbReference type="GO" id="GO:0005829">
    <property type="term" value="C:cytosol"/>
    <property type="evidence" value="ECO:0007669"/>
    <property type="project" value="TreeGrafter"/>
</dbReference>
<sequence>MKISPFEYTANYCEENIWHLCQHPFLEADHKKVVLISNTAKNCPFYAQKSALQTQPVWWDYHVVLLATIDSVDHIYDFDSDLPFPTPLTHYLNQTFPNSESWLSKDLPQFKIIPAVSYINDFNSDRSHMKDSFGKWIFTPPAWPLIGTAGKLLLRDLLDFDGDRYYKRFTLNQMHLYINSQ</sequence>
<evidence type="ECO:0000256" key="2">
    <source>
        <dbReference type="ARBA" id="ARBA00011245"/>
    </source>
</evidence>